<accession>A0ABT0RSU3</accession>
<name>A0ABT0RSU3_9SPHN</name>
<proteinExistence type="predicted"/>
<keyword evidence="2" id="KW-1185">Reference proteome</keyword>
<reference evidence="1 2" key="1">
    <citation type="submission" date="2022-05" db="EMBL/GenBank/DDBJ databases">
        <authorList>
            <person name="Jo J.-H."/>
            <person name="Im W.-T."/>
        </authorList>
    </citation>
    <scope>NUCLEOTIDE SEQUENCE [LARGE SCALE GENOMIC DNA]</scope>
    <source>
        <strain evidence="1 2">NSE70-1</strain>
    </source>
</reference>
<dbReference type="Proteomes" id="UP001203410">
    <property type="component" value="Unassembled WGS sequence"/>
</dbReference>
<evidence type="ECO:0000313" key="1">
    <source>
        <dbReference type="EMBL" id="MCL6698065.1"/>
    </source>
</evidence>
<dbReference type="EMBL" id="JAMGBA010000001">
    <property type="protein sequence ID" value="MCL6698065.1"/>
    <property type="molecule type" value="Genomic_DNA"/>
</dbReference>
<comment type="caution">
    <text evidence="1">The sequence shown here is derived from an EMBL/GenBank/DDBJ whole genome shotgun (WGS) entry which is preliminary data.</text>
</comment>
<protein>
    <submittedName>
        <fullName evidence="1">Uncharacterized protein</fullName>
    </submittedName>
</protein>
<gene>
    <name evidence="1" type="ORF">LZ496_04600</name>
</gene>
<evidence type="ECO:0000313" key="2">
    <source>
        <dbReference type="Proteomes" id="UP001203410"/>
    </source>
</evidence>
<dbReference type="RefSeq" id="WP_249903407.1">
    <property type="nucleotide sequence ID" value="NZ_JAMGBA010000001.1"/>
</dbReference>
<organism evidence="1 2">
    <name type="scientific">Sphingomonas caseinilyticus</name>
    <dbReference type="NCBI Taxonomy" id="2908205"/>
    <lineage>
        <taxon>Bacteria</taxon>
        <taxon>Pseudomonadati</taxon>
        <taxon>Pseudomonadota</taxon>
        <taxon>Alphaproteobacteria</taxon>
        <taxon>Sphingomonadales</taxon>
        <taxon>Sphingomonadaceae</taxon>
        <taxon>Sphingomonas</taxon>
    </lineage>
</organism>
<sequence>MSNTVSTASAVEQPAAEKCAPLTLAMADNAQLESALMDETKANFAAAFKNACDKGLLTEKPLIDPKATDQGKLFLINAPEANVASIYLSEVDGSRMVLEYPFLTTDGKSQVPTADELEEAIYCAVRGATPEEQEATGRCLVD</sequence>